<dbReference type="OrthoDB" id="270639at2759"/>
<evidence type="ECO:0000259" key="2">
    <source>
        <dbReference type="Pfam" id="PF00472"/>
    </source>
</evidence>
<proteinExistence type="predicted"/>
<feature type="compositionally biased region" description="Basic residues" evidence="1">
    <location>
        <begin position="175"/>
        <end position="192"/>
    </location>
</feature>
<protein>
    <recommendedName>
        <fullName evidence="2">Prokaryotic-type class I peptide chain release factors domain-containing protein</fullName>
    </recommendedName>
</protein>
<comment type="caution">
    <text evidence="3">The sequence shown here is derived from an EMBL/GenBank/DDBJ whole genome shotgun (WGS) entry which is preliminary data.</text>
</comment>
<feature type="region of interest" description="Disordered" evidence="1">
    <location>
        <begin position="144"/>
        <end position="192"/>
    </location>
</feature>
<feature type="domain" description="Prokaryotic-type class I peptide chain release factors" evidence="2">
    <location>
        <begin position="63"/>
        <end position="185"/>
    </location>
</feature>
<dbReference type="AlphaFoldDB" id="A0A8K0T2P0"/>
<organism evidence="3 4">
    <name type="scientific">Stachybotrys elegans</name>
    <dbReference type="NCBI Taxonomy" id="80388"/>
    <lineage>
        <taxon>Eukaryota</taxon>
        <taxon>Fungi</taxon>
        <taxon>Dikarya</taxon>
        <taxon>Ascomycota</taxon>
        <taxon>Pezizomycotina</taxon>
        <taxon>Sordariomycetes</taxon>
        <taxon>Hypocreomycetidae</taxon>
        <taxon>Hypocreales</taxon>
        <taxon>Stachybotryaceae</taxon>
        <taxon>Stachybotrys</taxon>
    </lineage>
</organism>
<feature type="compositionally biased region" description="Basic and acidic residues" evidence="1">
    <location>
        <begin position="155"/>
        <end position="174"/>
    </location>
</feature>
<dbReference type="SUPFAM" id="SSF110916">
    <property type="entry name" value="Peptidyl-tRNA hydrolase domain-like"/>
    <property type="match status" value="1"/>
</dbReference>
<dbReference type="GO" id="GO:0016150">
    <property type="term" value="F:translation release factor activity, codon nonspecific"/>
    <property type="evidence" value="ECO:0007669"/>
    <property type="project" value="TreeGrafter"/>
</dbReference>
<dbReference type="Gene3D" id="3.30.160.20">
    <property type="match status" value="1"/>
</dbReference>
<accession>A0A8K0T2P0</accession>
<dbReference type="GO" id="GO:0005762">
    <property type="term" value="C:mitochondrial large ribosomal subunit"/>
    <property type="evidence" value="ECO:0007669"/>
    <property type="project" value="TreeGrafter"/>
</dbReference>
<evidence type="ECO:0000313" key="4">
    <source>
        <dbReference type="Proteomes" id="UP000813444"/>
    </source>
</evidence>
<keyword evidence="4" id="KW-1185">Reference proteome</keyword>
<dbReference type="GO" id="GO:0070126">
    <property type="term" value="P:mitochondrial translational termination"/>
    <property type="evidence" value="ECO:0007669"/>
    <property type="project" value="TreeGrafter"/>
</dbReference>
<sequence>MFRIASRRAILGGLPMGQAFIPVIPYRGKRYEAYDARFDADALAEARTWYESFDPSYLPRGETTYARSSGPGGQHVNKTETKAVTVYPVRELQAILPPSLHASIRLSKYYTAGNDSLTFHAQEHRSRSSNADENRRKLMDEVTRIYRENTPAETSSEKKQKHRDIEKKFHDQRLKEKKFHSSKKQARRGSSD</sequence>
<dbReference type="Pfam" id="PF00472">
    <property type="entry name" value="RF-1"/>
    <property type="match status" value="1"/>
</dbReference>
<dbReference type="GO" id="GO:0004045">
    <property type="term" value="F:peptidyl-tRNA hydrolase activity"/>
    <property type="evidence" value="ECO:0007669"/>
    <property type="project" value="TreeGrafter"/>
</dbReference>
<dbReference type="PANTHER" id="PTHR11075:SF54">
    <property type="entry name" value="LARGE RIBOSOMAL SUBUNIT PROTEIN ML62"/>
    <property type="match status" value="1"/>
</dbReference>
<dbReference type="EMBL" id="JAGPNK010000003">
    <property type="protein sequence ID" value="KAH7325001.1"/>
    <property type="molecule type" value="Genomic_DNA"/>
</dbReference>
<dbReference type="PANTHER" id="PTHR11075">
    <property type="entry name" value="PEPTIDE CHAIN RELEASE FACTOR"/>
    <property type="match status" value="1"/>
</dbReference>
<reference evidence="3" key="1">
    <citation type="journal article" date="2021" name="Nat. Commun.">
        <title>Genetic determinants of endophytism in the Arabidopsis root mycobiome.</title>
        <authorList>
            <person name="Mesny F."/>
            <person name="Miyauchi S."/>
            <person name="Thiergart T."/>
            <person name="Pickel B."/>
            <person name="Atanasova L."/>
            <person name="Karlsson M."/>
            <person name="Huettel B."/>
            <person name="Barry K.W."/>
            <person name="Haridas S."/>
            <person name="Chen C."/>
            <person name="Bauer D."/>
            <person name="Andreopoulos W."/>
            <person name="Pangilinan J."/>
            <person name="LaButti K."/>
            <person name="Riley R."/>
            <person name="Lipzen A."/>
            <person name="Clum A."/>
            <person name="Drula E."/>
            <person name="Henrissat B."/>
            <person name="Kohler A."/>
            <person name="Grigoriev I.V."/>
            <person name="Martin F.M."/>
            <person name="Hacquard S."/>
        </authorList>
    </citation>
    <scope>NUCLEOTIDE SEQUENCE</scope>
    <source>
        <strain evidence="3">MPI-CAGE-CH-0235</strain>
    </source>
</reference>
<gene>
    <name evidence="3" type="ORF">B0I35DRAFT_406738</name>
</gene>
<dbReference type="Proteomes" id="UP000813444">
    <property type="component" value="Unassembled WGS sequence"/>
</dbReference>
<evidence type="ECO:0000256" key="1">
    <source>
        <dbReference type="SAM" id="MobiDB-lite"/>
    </source>
</evidence>
<name>A0A8K0T2P0_9HYPO</name>
<dbReference type="InterPro" id="IPR052104">
    <property type="entry name" value="Mito_Release_Factor_mL62"/>
</dbReference>
<dbReference type="InterPro" id="IPR000352">
    <property type="entry name" value="Pep_chain_release_fac_I"/>
</dbReference>
<evidence type="ECO:0000313" key="3">
    <source>
        <dbReference type="EMBL" id="KAH7325001.1"/>
    </source>
</evidence>